<comment type="similarity">
    <text evidence="1">Belongs to the SMP-30/CGR1 family.</text>
</comment>
<dbReference type="PANTHER" id="PTHR10907:SF47">
    <property type="entry name" value="REGUCALCIN"/>
    <property type="match status" value="1"/>
</dbReference>
<comment type="cofactor">
    <cofactor evidence="3">
        <name>Zn(2+)</name>
        <dbReference type="ChEBI" id="CHEBI:29105"/>
    </cofactor>
    <text evidence="3">Binds 1 divalent metal cation per subunit.</text>
</comment>
<dbReference type="InterPro" id="IPR005511">
    <property type="entry name" value="SMP-30"/>
</dbReference>
<evidence type="ECO:0000313" key="5">
    <source>
        <dbReference type="EMBL" id="RDH40375.1"/>
    </source>
</evidence>
<evidence type="ECO:0000256" key="1">
    <source>
        <dbReference type="ARBA" id="ARBA00008853"/>
    </source>
</evidence>
<keyword evidence="3" id="KW-0479">Metal-binding</keyword>
<dbReference type="Gene3D" id="2.120.10.30">
    <property type="entry name" value="TolB, C-terminal domain"/>
    <property type="match status" value="1"/>
</dbReference>
<proteinExistence type="inferred from homology"/>
<dbReference type="GO" id="GO:0004341">
    <property type="term" value="F:gluconolactonase activity"/>
    <property type="evidence" value="ECO:0007669"/>
    <property type="project" value="TreeGrafter"/>
</dbReference>
<dbReference type="SUPFAM" id="SSF63829">
    <property type="entry name" value="Calcium-dependent phosphotriesterase"/>
    <property type="match status" value="1"/>
</dbReference>
<feature type="binding site" evidence="3">
    <location>
        <position position="15"/>
    </location>
    <ligand>
        <name>a divalent metal cation</name>
        <dbReference type="ChEBI" id="CHEBI:60240"/>
    </ligand>
</feature>
<protein>
    <submittedName>
        <fullName evidence="5">SMP-30/gluconolactonase/LRE family protein</fullName>
    </submittedName>
</protein>
<comment type="caution">
    <text evidence="5">The sequence shown here is derived from an EMBL/GenBank/DDBJ whole genome shotgun (WGS) entry which is preliminary data.</text>
</comment>
<dbReference type="PRINTS" id="PR01790">
    <property type="entry name" value="SMP30FAMILY"/>
</dbReference>
<evidence type="ECO:0000313" key="6">
    <source>
        <dbReference type="Proteomes" id="UP000226429"/>
    </source>
</evidence>
<dbReference type="EMBL" id="NMOS02000009">
    <property type="protein sequence ID" value="RDH40375.1"/>
    <property type="molecule type" value="Genomic_DNA"/>
</dbReference>
<feature type="binding site" evidence="3">
    <location>
        <position position="145"/>
    </location>
    <ligand>
        <name>a divalent metal cation</name>
        <dbReference type="ChEBI" id="CHEBI:60240"/>
    </ligand>
</feature>
<dbReference type="InterPro" id="IPR013658">
    <property type="entry name" value="SGL"/>
</dbReference>
<keyword evidence="3" id="KW-0862">Zinc</keyword>
<gene>
    <name evidence="5" type="ORF">CFE62_003875</name>
</gene>
<feature type="binding site" evidence="3">
    <location>
        <position position="195"/>
    </location>
    <ligand>
        <name>a divalent metal cation</name>
        <dbReference type="ChEBI" id="CHEBI:60240"/>
    </ligand>
</feature>
<dbReference type="Pfam" id="PF08450">
    <property type="entry name" value="SGL"/>
    <property type="match status" value="1"/>
</dbReference>
<feature type="binding site" evidence="3">
    <location>
        <position position="117"/>
    </location>
    <ligand>
        <name>substrate</name>
    </ligand>
</feature>
<name>A0A370CHV9_9COXI</name>
<feature type="active site" description="Proton donor/acceptor" evidence="2">
    <location>
        <position position="195"/>
    </location>
</feature>
<accession>A0A370CHV9</accession>
<dbReference type="Proteomes" id="UP000226429">
    <property type="component" value="Unassembled WGS sequence"/>
</dbReference>
<dbReference type="InterPro" id="IPR011042">
    <property type="entry name" value="6-blade_b-propeller_TolB-like"/>
</dbReference>
<evidence type="ECO:0000256" key="3">
    <source>
        <dbReference type="PIRSR" id="PIRSR605511-2"/>
    </source>
</evidence>
<dbReference type="GO" id="GO:0005509">
    <property type="term" value="F:calcium ion binding"/>
    <property type="evidence" value="ECO:0007669"/>
    <property type="project" value="TreeGrafter"/>
</dbReference>
<reference evidence="5 6" key="1">
    <citation type="journal article" date="2017" name="Int. J. Syst. Evol. Microbiol.">
        <title>Aquarickettsiella crustaci n. gen. n. sp. (Gammaproteobacteria: Legionellales: Coxiellaceae); a bacterial pathogen of the freshwater crustacean: Gammarus fossarum (Malacostraca: Amphipoda).</title>
        <authorList>
            <person name="Bojko J."/>
            <person name="Dunn A.M."/>
            <person name="Stebbing P.D."/>
            <person name="Van Aerle R."/>
            <person name="Bacela-Spychalska K."/>
            <person name="Bean T.P."/>
            <person name="Stentiford G.D."/>
        </authorList>
    </citation>
    <scope>NUCLEOTIDE SEQUENCE [LARGE SCALE GENOMIC DNA]</scope>
    <source>
        <strain evidence="5">RA15029</strain>
    </source>
</reference>
<evidence type="ECO:0000256" key="2">
    <source>
        <dbReference type="PIRSR" id="PIRSR605511-1"/>
    </source>
</evidence>
<organism evidence="5 6">
    <name type="scientific">Candidatus Aquirickettsiella gammari</name>
    <dbReference type="NCBI Taxonomy" id="2016198"/>
    <lineage>
        <taxon>Bacteria</taxon>
        <taxon>Pseudomonadati</taxon>
        <taxon>Pseudomonadota</taxon>
        <taxon>Gammaproteobacteria</taxon>
        <taxon>Legionellales</taxon>
        <taxon>Coxiellaceae</taxon>
        <taxon>Candidatus Aquirickettsiella</taxon>
    </lineage>
</organism>
<dbReference type="AlphaFoldDB" id="A0A370CHV9"/>
<dbReference type="PANTHER" id="PTHR10907">
    <property type="entry name" value="REGUCALCIN"/>
    <property type="match status" value="1"/>
</dbReference>
<dbReference type="GO" id="GO:0019853">
    <property type="term" value="P:L-ascorbic acid biosynthetic process"/>
    <property type="evidence" value="ECO:0007669"/>
    <property type="project" value="TreeGrafter"/>
</dbReference>
<evidence type="ECO:0000259" key="4">
    <source>
        <dbReference type="Pfam" id="PF08450"/>
    </source>
</evidence>
<feature type="binding site" evidence="3">
    <location>
        <position position="99"/>
    </location>
    <ligand>
        <name>substrate</name>
    </ligand>
</feature>
<sequence length="288" mass="31576">MKLDVICQEIMLLGESPLWHPVEKCLYWVDIVAATLCRLDNDGSTQKFTMPSEIGSIAWSDKGGLIAALSDRFVSINTKTGATQNIACPLQGIKGVMFNDGKCDRQGRFWAGTKDIEEKRPLGSLYCLDKESKVAEMLNGFTVSNGIAWNLDNSVMYICDSPARQIYQYEFDPIKGCLGQVQVFVQVPEEEGFPDGLTVDSEGYLWSCHWDGWRITRYSSTGEVDSVISMPVPRPTSCCFGGPELKTLYVTSASIGLSAAKLADAPQSGQVFAIELDVKGLPEPAYLG</sequence>
<reference evidence="5 6" key="2">
    <citation type="journal article" date="2018" name="J. Invertebr. Pathol.">
        <title>'Candidatus Aquirickettsiella gammari' (Gammaproteobacteria: Legionellales: Coxiellaceae): A bacterial pathogen of the freshwater crustacean Gammarus fossarum (Malacostraca: Amphipoda).</title>
        <authorList>
            <person name="Bojko J."/>
            <person name="Dunn A.M."/>
            <person name="Stebbing P.D."/>
            <person name="van Aerle R."/>
            <person name="Bacela-Spychalska K."/>
            <person name="Bean T.P."/>
            <person name="Urrutia A."/>
            <person name="Stentiford G.D."/>
        </authorList>
    </citation>
    <scope>NUCLEOTIDE SEQUENCE [LARGE SCALE GENOMIC DNA]</scope>
    <source>
        <strain evidence="5">RA15029</strain>
    </source>
</reference>
<keyword evidence="6" id="KW-1185">Reference proteome</keyword>
<feature type="domain" description="SMP-30/Gluconolactonase/LRE-like region" evidence="4">
    <location>
        <begin position="13"/>
        <end position="254"/>
    </location>
</feature>